<keyword evidence="1" id="KW-0812">Transmembrane</keyword>
<organism evidence="2 3">
    <name type="scientific">Ambrosia artemisiifolia</name>
    <name type="common">Common ragweed</name>
    <dbReference type="NCBI Taxonomy" id="4212"/>
    <lineage>
        <taxon>Eukaryota</taxon>
        <taxon>Viridiplantae</taxon>
        <taxon>Streptophyta</taxon>
        <taxon>Embryophyta</taxon>
        <taxon>Tracheophyta</taxon>
        <taxon>Spermatophyta</taxon>
        <taxon>Magnoliopsida</taxon>
        <taxon>eudicotyledons</taxon>
        <taxon>Gunneridae</taxon>
        <taxon>Pentapetalae</taxon>
        <taxon>asterids</taxon>
        <taxon>campanulids</taxon>
        <taxon>Asterales</taxon>
        <taxon>Asteraceae</taxon>
        <taxon>Asteroideae</taxon>
        <taxon>Heliantheae alliance</taxon>
        <taxon>Heliantheae</taxon>
        <taxon>Ambrosia</taxon>
    </lineage>
</organism>
<dbReference type="AlphaFoldDB" id="A0AAD5GA30"/>
<keyword evidence="1" id="KW-1133">Transmembrane helix</keyword>
<accession>A0AAD5GA30</accession>
<name>A0AAD5GA30_AMBAR</name>
<evidence type="ECO:0000313" key="3">
    <source>
        <dbReference type="Proteomes" id="UP001206925"/>
    </source>
</evidence>
<dbReference type="EMBL" id="JAMZMK010010184">
    <property type="protein sequence ID" value="KAI7732688.1"/>
    <property type="molecule type" value="Genomic_DNA"/>
</dbReference>
<feature type="transmembrane region" description="Helical" evidence="1">
    <location>
        <begin position="23"/>
        <end position="44"/>
    </location>
</feature>
<keyword evidence="1" id="KW-0472">Membrane</keyword>
<comment type="caution">
    <text evidence="2">The sequence shown here is derived from an EMBL/GenBank/DDBJ whole genome shotgun (WGS) entry which is preliminary data.</text>
</comment>
<gene>
    <name evidence="2" type="ORF">M8C21_013076</name>
</gene>
<evidence type="ECO:0000256" key="1">
    <source>
        <dbReference type="SAM" id="Phobius"/>
    </source>
</evidence>
<feature type="non-terminal residue" evidence="2">
    <location>
        <position position="1"/>
    </location>
</feature>
<sequence length="86" mass="9906">MDCGRRSFGMIFVCWRTHVACCALRLIILIFIKCTGLTAMFRCLEKLIMILPDNIIMLVSKNNLMLKEMLLMLVRSVFLSSHLVLV</sequence>
<protein>
    <submittedName>
        <fullName evidence="2">Uncharacterized protein</fullName>
    </submittedName>
</protein>
<proteinExistence type="predicted"/>
<reference evidence="2" key="1">
    <citation type="submission" date="2022-06" db="EMBL/GenBank/DDBJ databases">
        <title>Uncovering the hologenomic basis of an extraordinary plant invasion.</title>
        <authorList>
            <person name="Bieker V.C."/>
            <person name="Martin M.D."/>
            <person name="Gilbert T."/>
            <person name="Hodgins K."/>
            <person name="Battlay P."/>
            <person name="Petersen B."/>
            <person name="Wilson J."/>
        </authorList>
    </citation>
    <scope>NUCLEOTIDE SEQUENCE</scope>
    <source>
        <strain evidence="2">AA19_3_7</strain>
        <tissue evidence="2">Leaf</tissue>
    </source>
</reference>
<evidence type="ECO:0000313" key="2">
    <source>
        <dbReference type="EMBL" id="KAI7732688.1"/>
    </source>
</evidence>
<keyword evidence="3" id="KW-1185">Reference proteome</keyword>
<dbReference type="Proteomes" id="UP001206925">
    <property type="component" value="Unassembled WGS sequence"/>
</dbReference>